<evidence type="ECO:0000259" key="2">
    <source>
        <dbReference type="PROSITE" id="PS51352"/>
    </source>
</evidence>
<dbReference type="EMBL" id="QOVI01000008">
    <property type="protein sequence ID" value="RXG11907.1"/>
    <property type="molecule type" value="Genomic_DNA"/>
</dbReference>
<dbReference type="Gene3D" id="3.40.30.10">
    <property type="entry name" value="Glutaredoxin"/>
    <property type="match status" value="1"/>
</dbReference>
<dbReference type="Proteomes" id="UP000289821">
    <property type="component" value="Unassembled WGS sequence"/>
</dbReference>
<protein>
    <submittedName>
        <fullName evidence="3">Thioredoxin-like protein</fullName>
    </submittedName>
</protein>
<dbReference type="PANTHER" id="PTHR32234:SF0">
    <property type="entry name" value="THIOL:DISULFIDE INTERCHANGE PROTEIN DSBD"/>
    <property type="match status" value="1"/>
</dbReference>
<organism evidence="3 4">
    <name type="scientific">Leeuwenhoekiella aestuarii</name>
    <dbReference type="NCBI Taxonomy" id="2249426"/>
    <lineage>
        <taxon>Bacteria</taxon>
        <taxon>Pseudomonadati</taxon>
        <taxon>Bacteroidota</taxon>
        <taxon>Flavobacteriia</taxon>
        <taxon>Flavobacteriales</taxon>
        <taxon>Flavobacteriaceae</taxon>
        <taxon>Leeuwenhoekiella</taxon>
    </lineage>
</organism>
<evidence type="ECO:0000256" key="1">
    <source>
        <dbReference type="ARBA" id="ARBA00023284"/>
    </source>
</evidence>
<dbReference type="AlphaFoldDB" id="A0A4Q0NP05"/>
<dbReference type="GO" id="GO:0015035">
    <property type="term" value="F:protein-disulfide reductase activity"/>
    <property type="evidence" value="ECO:0007669"/>
    <property type="project" value="TreeGrafter"/>
</dbReference>
<evidence type="ECO:0000313" key="3">
    <source>
        <dbReference type="EMBL" id="RXG11907.1"/>
    </source>
</evidence>
<dbReference type="InterPro" id="IPR013766">
    <property type="entry name" value="Thioredoxin_domain"/>
</dbReference>
<dbReference type="PROSITE" id="PS51352">
    <property type="entry name" value="THIOREDOXIN_2"/>
    <property type="match status" value="1"/>
</dbReference>
<dbReference type="PANTHER" id="PTHR32234">
    <property type="entry name" value="THIOL:DISULFIDE INTERCHANGE PROTEIN DSBD"/>
    <property type="match status" value="1"/>
</dbReference>
<dbReference type="GO" id="GO:0045454">
    <property type="term" value="P:cell redox homeostasis"/>
    <property type="evidence" value="ECO:0007669"/>
    <property type="project" value="TreeGrafter"/>
</dbReference>
<dbReference type="RefSeq" id="WP_128762566.1">
    <property type="nucleotide sequence ID" value="NZ_QOVI01000008.1"/>
</dbReference>
<dbReference type="InterPro" id="IPR036249">
    <property type="entry name" value="Thioredoxin-like_sf"/>
</dbReference>
<keyword evidence="1" id="KW-0676">Redox-active center</keyword>
<evidence type="ECO:0000313" key="4">
    <source>
        <dbReference type="Proteomes" id="UP000289821"/>
    </source>
</evidence>
<comment type="caution">
    <text evidence="3">The sequence shown here is derived from an EMBL/GenBank/DDBJ whole genome shotgun (WGS) entry which is preliminary data.</text>
</comment>
<dbReference type="InterPro" id="IPR017937">
    <property type="entry name" value="Thioredoxin_CS"/>
</dbReference>
<keyword evidence="4" id="KW-1185">Reference proteome</keyword>
<dbReference type="InterPro" id="IPR012336">
    <property type="entry name" value="Thioredoxin-like_fold"/>
</dbReference>
<proteinExistence type="predicted"/>
<sequence>MKKIILLILIVHTGIISFGQGVQFAETDLEGALVQAQEQNKYVFIDFYTNWCAPCKMMDKQVFPQQNVGEYFNSKFISLKINAEKEGIELAKKYGIKAYPTFVVLDKSGDLKHMFAGGILDGDKFIGKVENTFDPQKAFGSLKRRIEGGEKSIALQANYLQALMNTHTENPEPQVESFYNSLSKEEKISDQTLFIYEFFAPFGSEKAKFFEENRAQFRQISNTQKVDSILRSKYENYLGTITKGYSQDVTIDEIQQTEKHVYSLGIKELKSLPVMVAGAKVQLTQEGKEQFLKTVDQTIPSLTDNEKDIMLYQIIPGLKKLLSESDTQYLLTLVSNEDVKGYIERSIN</sequence>
<dbReference type="SUPFAM" id="SSF52833">
    <property type="entry name" value="Thioredoxin-like"/>
    <property type="match status" value="1"/>
</dbReference>
<reference evidence="3 4" key="1">
    <citation type="submission" date="2018-07" db="EMBL/GenBank/DDBJ databases">
        <title>Leeuwenhoekiella genomics.</title>
        <authorList>
            <person name="Tahon G."/>
            <person name="Willems A."/>
        </authorList>
    </citation>
    <scope>NUCLEOTIDE SEQUENCE [LARGE SCALE GENOMIC DNA]</scope>
    <source>
        <strain evidence="3 4">R-50232</strain>
    </source>
</reference>
<accession>A0A4Q0NP05</accession>
<gene>
    <name evidence="3" type="ORF">DSM04_1084</name>
</gene>
<feature type="domain" description="Thioredoxin" evidence="2">
    <location>
        <begin position="15"/>
        <end position="138"/>
    </location>
</feature>
<dbReference type="OrthoDB" id="120730at2"/>
<dbReference type="PROSITE" id="PS00194">
    <property type="entry name" value="THIOREDOXIN_1"/>
    <property type="match status" value="1"/>
</dbReference>
<name>A0A4Q0NP05_9FLAO</name>
<dbReference type="Pfam" id="PF13098">
    <property type="entry name" value="Thioredoxin_2"/>
    <property type="match status" value="1"/>
</dbReference>